<keyword evidence="3" id="KW-0597">Phosphoprotein</keyword>
<accession>A0A2K1IBW6</accession>
<dbReference type="PaxDb" id="3218-PP1S159_80V6.1"/>
<evidence type="ECO:0000313" key="13">
    <source>
        <dbReference type="Proteomes" id="UP000006727"/>
    </source>
</evidence>
<dbReference type="GeneID" id="112278183"/>
<feature type="region of interest" description="Disordered" evidence="10">
    <location>
        <begin position="31"/>
        <end position="56"/>
    </location>
</feature>
<evidence type="ECO:0000256" key="8">
    <source>
        <dbReference type="ARBA" id="ARBA00074442"/>
    </source>
</evidence>
<evidence type="ECO:0000256" key="5">
    <source>
        <dbReference type="ARBA" id="ARBA00022737"/>
    </source>
</evidence>
<dbReference type="PANTHER" id="PTHR18359">
    <property type="entry name" value="WD-REPEAT PROTEIN-RELATED"/>
    <property type="match status" value="1"/>
</dbReference>
<keyword evidence="6" id="KW-0539">Nucleus</keyword>
<dbReference type="Proteomes" id="UP000006727">
    <property type="component" value="Chromosome 26"/>
</dbReference>
<dbReference type="PANTHER" id="PTHR18359:SF0">
    <property type="entry name" value="U3 SMALL NUCLEOLAR RNA-ASSOCIATED PROTEIN 18 HOMOLOG"/>
    <property type="match status" value="1"/>
</dbReference>
<comment type="similarity">
    <text evidence="7">Belongs to the WD repeat UTP18 family.</text>
</comment>
<dbReference type="OMA" id="DLNRATY"/>
<evidence type="ECO:0000313" key="11">
    <source>
        <dbReference type="EMBL" id="PNR26756.1"/>
    </source>
</evidence>
<dbReference type="Pfam" id="PF00400">
    <property type="entry name" value="WD40"/>
    <property type="match status" value="1"/>
</dbReference>
<feature type="repeat" description="WD" evidence="9">
    <location>
        <begin position="342"/>
        <end position="373"/>
    </location>
</feature>
<dbReference type="PROSITE" id="PS50082">
    <property type="entry name" value="WD_REPEATS_2"/>
    <property type="match status" value="1"/>
</dbReference>
<evidence type="ECO:0000256" key="6">
    <source>
        <dbReference type="ARBA" id="ARBA00023242"/>
    </source>
</evidence>
<evidence type="ECO:0000256" key="9">
    <source>
        <dbReference type="PROSITE-ProRule" id="PRU00221"/>
    </source>
</evidence>
<feature type="region of interest" description="Disordered" evidence="10">
    <location>
        <begin position="139"/>
        <end position="169"/>
    </location>
</feature>
<dbReference type="SMART" id="SM00320">
    <property type="entry name" value="WD40"/>
    <property type="match status" value="6"/>
</dbReference>
<protein>
    <recommendedName>
        <fullName evidence="8">U3 small nucleolar RNA-associated protein 18 homolog</fullName>
    </recommendedName>
</protein>
<evidence type="ECO:0000256" key="2">
    <source>
        <dbReference type="ARBA" id="ARBA00022552"/>
    </source>
</evidence>
<dbReference type="InterPro" id="IPR036322">
    <property type="entry name" value="WD40_repeat_dom_sf"/>
</dbReference>
<feature type="compositionally biased region" description="Acidic residues" evidence="10">
    <location>
        <begin position="151"/>
        <end position="166"/>
    </location>
</feature>
<dbReference type="Gramene" id="Pp3c26_4890V3.1">
    <property type="protein sequence ID" value="Pp3c26_4890V3.1"/>
    <property type="gene ID" value="Pp3c26_4890"/>
</dbReference>
<name>A0A2K1IBW6_PHYPA</name>
<sequence>MKKRGRTEAVAADADANAYAVIKPNMESLLEEVMGEKPEEPEDDPTTDAVEEPSASKIIVAGAGIEQREERKPAWEDEHDAAVVVDLKAASRLKKLRTTADELVIPASEYAARLRAHHAKLNPSTAWAELPWQRKKRRQEGGDDFGLGLGAEEDEEEEEYEGEEEENQRGLLLEHSDLVVKNKGRLPQGLIEVSRVKDANIVEPSDAVVQSVDFHSNGQLLLTAGFDKKLRFFQIDGKRNPKVQGIFLEDFPIHKAAFVPDGSGVVAAGRRNFFFVYDLQAGKVERVNCMVGREEKSLERFEVSPDGKIVAFTGNEGYIILASLRSRQCIGTLKMNGSTSHLSFAADGKELLSIGGDGEVYHWDLRTRRCIHKAPDEGCVKNTALQVSPDSKIFATGSSAGVVNLYNRESFLGGVRKPLKAFMNLTTSVDNLRFSPDSQILAISSRMKKDSVRLIHVPSQTVFSNWPTLKTPLQYVHSMAFSPGGGYFATGNGAGKALLFRLRHYDHA</sequence>
<dbReference type="InterPro" id="IPR045161">
    <property type="entry name" value="Utp18"/>
</dbReference>
<keyword evidence="5" id="KW-0677">Repeat</keyword>
<evidence type="ECO:0000256" key="7">
    <source>
        <dbReference type="ARBA" id="ARBA00025767"/>
    </source>
</evidence>
<keyword evidence="4 9" id="KW-0853">WD repeat</keyword>
<dbReference type="KEGG" id="ppp:112278183"/>
<dbReference type="InterPro" id="IPR015943">
    <property type="entry name" value="WD40/YVTN_repeat-like_dom_sf"/>
</dbReference>
<dbReference type="GO" id="GO:0006364">
    <property type="term" value="P:rRNA processing"/>
    <property type="evidence" value="ECO:0007669"/>
    <property type="project" value="UniProtKB-KW"/>
</dbReference>
<proteinExistence type="inferred from homology"/>
<dbReference type="RefSeq" id="XP_024367130.1">
    <property type="nucleotide sequence ID" value="XM_024511362.2"/>
</dbReference>
<evidence type="ECO:0000256" key="10">
    <source>
        <dbReference type="SAM" id="MobiDB-lite"/>
    </source>
</evidence>
<dbReference type="EnsemblPlants" id="Pp3c26_4890V3.1">
    <property type="protein sequence ID" value="Pp3c26_4890V3.1"/>
    <property type="gene ID" value="Pp3c26_4890"/>
</dbReference>
<dbReference type="Gene3D" id="2.130.10.10">
    <property type="entry name" value="YVTN repeat-like/Quinoprotein amine dehydrogenase"/>
    <property type="match status" value="1"/>
</dbReference>
<evidence type="ECO:0000256" key="4">
    <source>
        <dbReference type="ARBA" id="ARBA00022574"/>
    </source>
</evidence>
<reference evidence="11 13" key="2">
    <citation type="journal article" date="2018" name="Plant J.">
        <title>The Physcomitrella patens chromosome-scale assembly reveals moss genome structure and evolution.</title>
        <authorList>
            <person name="Lang D."/>
            <person name="Ullrich K.K."/>
            <person name="Murat F."/>
            <person name="Fuchs J."/>
            <person name="Jenkins J."/>
            <person name="Haas F.B."/>
            <person name="Piednoel M."/>
            <person name="Gundlach H."/>
            <person name="Van Bel M."/>
            <person name="Meyberg R."/>
            <person name="Vives C."/>
            <person name="Morata J."/>
            <person name="Symeonidi A."/>
            <person name="Hiss M."/>
            <person name="Muchero W."/>
            <person name="Kamisugi Y."/>
            <person name="Saleh O."/>
            <person name="Blanc G."/>
            <person name="Decker E.L."/>
            <person name="van Gessel N."/>
            <person name="Grimwood J."/>
            <person name="Hayes R.D."/>
            <person name="Graham S.W."/>
            <person name="Gunter L.E."/>
            <person name="McDaniel S.F."/>
            <person name="Hoernstein S.N.W."/>
            <person name="Larsson A."/>
            <person name="Li F.W."/>
            <person name="Perroud P.F."/>
            <person name="Phillips J."/>
            <person name="Ranjan P."/>
            <person name="Rokshar D.S."/>
            <person name="Rothfels C.J."/>
            <person name="Schneider L."/>
            <person name="Shu S."/>
            <person name="Stevenson D.W."/>
            <person name="Thummler F."/>
            <person name="Tillich M."/>
            <person name="Villarreal Aguilar J.C."/>
            <person name="Widiez T."/>
            <person name="Wong G.K."/>
            <person name="Wymore A."/>
            <person name="Zhang Y."/>
            <person name="Zimmer A.D."/>
            <person name="Quatrano R.S."/>
            <person name="Mayer K.F.X."/>
            <person name="Goodstein D."/>
            <person name="Casacuberta J.M."/>
            <person name="Vandepoele K."/>
            <person name="Reski R."/>
            <person name="Cuming A.C."/>
            <person name="Tuskan G.A."/>
            <person name="Maumus F."/>
            <person name="Salse J."/>
            <person name="Schmutz J."/>
            <person name="Rensing S.A."/>
        </authorList>
    </citation>
    <scope>NUCLEOTIDE SEQUENCE [LARGE SCALE GENOMIC DNA]</scope>
    <source>
        <strain evidence="12 13">cv. Gransden 2004</strain>
    </source>
</reference>
<evidence type="ECO:0000256" key="1">
    <source>
        <dbReference type="ARBA" id="ARBA00004604"/>
    </source>
</evidence>
<dbReference type="FunFam" id="2.130.10.10:FF:000121">
    <property type="entry name" value="U3 small nucleolar RNA-associated protein 18 homolog"/>
    <property type="match status" value="1"/>
</dbReference>
<feature type="compositionally biased region" description="Acidic residues" evidence="10">
    <location>
        <begin position="39"/>
        <end position="51"/>
    </location>
</feature>
<dbReference type="STRING" id="3218.A0A2K1IBW6"/>
<comment type="subcellular location">
    <subcellularLocation>
        <location evidence="1">Nucleus</location>
        <location evidence="1">Nucleolus</location>
    </subcellularLocation>
</comment>
<dbReference type="FunCoup" id="A0A2K1IBW6">
    <property type="interactions" value="4144"/>
</dbReference>
<gene>
    <name evidence="12" type="primary">LOC112278183</name>
    <name evidence="11" type="ORF">PHYPA_030237</name>
</gene>
<dbReference type="AlphaFoldDB" id="A0A2K1IBW6"/>
<evidence type="ECO:0000256" key="3">
    <source>
        <dbReference type="ARBA" id="ARBA00022553"/>
    </source>
</evidence>
<dbReference type="OrthoDB" id="1935146at2759"/>
<dbReference type="Gramene" id="Pp3c26_4890V3.2">
    <property type="protein sequence ID" value="Pp3c26_4890V3.2"/>
    <property type="gene ID" value="Pp3c26_4890"/>
</dbReference>
<keyword evidence="13" id="KW-1185">Reference proteome</keyword>
<dbReference type="SUPFAM" id="SSF50978">
    <property type="entry name" value="WD40 repeat-like"/>
    <property type="match status" value="1"/>
</dbReference>
<evidence type="ECO:0000313" key="12">
    <source>
        <dbReference type="EnsemblPlants" id="Pp3c26_4890V3.1"/>
    </source>
</evidence>
<dbReference type="GO" id="GO:0034388">
    <property type="term" value="C:Pwp2p-containing subcomplex of 90S preribosome"/>
    <property type="evidence" value="ECO:0000318"/>
    <property type="project" value="GO_Central"/>
</dbReference>
<dbReference type="EMBL" id="ABEU02000026">
    <property type="protein sequence ID" value="PNR26756.1"/>
    <property type="molecule type" value="Genomic_DNA"/>
</dbReference>
<dbReference type="InterPro" id="IPR001680">
    <property type="entry name" value="WD40_rpt"/>
</dbReference>
<dbReference type="EnsemblPlants" id="Pp3c26_4890V3.2">
    <property type="protein sequence ID" value="Pp3c26_4890V3.2"/>
    <property type="gene ID" value="Pp3c26_4890"/>
</dbReference>
<keyword evidence="2" id="KW-0698">rRNA processing</keyword>
<reference evidence="11 13" key="1">
    <citation type="journal article" date="2008" name="Science">
        <title>The Physcomitrella genome reveals evolutionary insights into the conquest of land by plants.</title>
        <authorList>
            <person name="Rensing S."/>
            <person name="Lang D."/>
            <person name="Zimmer A."/>
            <person name="Terry A."/>
            <person name="Salamov A."/>
            <person name="Shapiro H."/>
            <person name="Nishiyama T."/>
            <person name="Perroud P.-F."/>
            <person name="Lindquist E."/>
            <person name="Kamisugi Y."/>
            <person name="Tanahashi T."/>
            <person name="Sakakibara K."/>
            <person name="Fujita T."/>
            <person name="Oishi K."/>
            <person name="Shin-I T."/>
            <person name="Kuroki Y."/>
            <person name="Toyoda A."/>
            <person name="Suzuki Y."/>
            <person name="Hashimoto A."/>
            <person name="Yamaguchi K."/>
            <person name="Sugano A."/>
            <person name="Kohara Y."/>
            <person name="Fujiyama A."/>
            <person name="Anterola A."/>
            <person name="Aoki S."/>
            <person name="Ashton N."/>
            <person name="Barbazuk W.B."/>
            <person name="Barker E."/>
            <person name="Bennetzen J."/>
            <person name="Bezanilla M."/>
            <person name="Blankenship R."/>
            <person name="Cho S.H."/>
            <person name="Dutcher S."/>
            <person name="Estelle M."/>
            <person name="Fawcett J.A."/>
            <person name="Gundlach H."/>
            <person name="Hanada K."/>
            <person name="Heyl A."/>
            <person name="Hicks K.A."/>
            <person name="Hugh J."/>
            <person name="Lohr M."/>
            <person name="Mayer K."/>
            <person name="Melkozernov A."/>
            <person name="Murata T."/>
            <person name="Nelson D."/>
            <person name="Pils B."/>
            <person name="Prigge M."/>
            <person name="Reiss B."/>
            <person name="Renner T."/>
            <person name="Rombauts S."/>
            <person name="Rushton P."/>
            <person name="Sanderfoot A."/>
            <person name="Schween G."/>
            <person name="Shiu S.-H."/>
            <person name="Stueber K."/>
            <person name="Theodoulou F.L."/>
            <person name="Tu H."/>
            <person name="Van de Peer Y."/>
            <person name="Verrier P.J."/>
            <person name="Waters E."/>
            <person name="Wood A."/>
            <person name="Yang L."/>
            <person name="Cove D."/>
            <person name="Cuming A."/>
            <person name="Hasebe M."/>
            <person name="Lucas S."/>
            <person name="Mishler D.B."/>
            <person name="Reski R."/>
            <person name="Grigoriev I."/>
            <person name="Quatrano R.S."/>
            <person name="Boore J.L."/>
        </authorList>
    </citation>
    <scope>NUCLEOTIDE SEQUENCE [LARGE SCALE GENOMIC DNA]</scope>
    <source>
        <strain evidence="12 13">cv. Gransden 2004</strain>
    </source>
</reference>
<reference evidence="12" key="3">
    <citation type="submission" date="2020-12" db="UniProtKB">
        <authorList>
            <consortium name="EnsemblPlants"/>
        </authorList>
    </citation>
    <scope>IDENTIFICATION</scope>
</reference>
<dbReference type="GO" id="GO:0032040">
    <property type="term" value="C:small-subunit processome"/>
    <property type="evidence" value="ECO:0000318"/>
    <property type="project" value="GO_Central"/>
</dbReference>
<organism evidence="11">
    <name type="scientific">Physcomitrium patens</name>
    <name type="common">Spreading-leaved earth moss</name>
    <name type="synonym">Physcomitrella patens</name>
    <dbReference type="NCBI Taxonomy" id="3218"/>
    <lineage>
        <taxon>Eukaryota</taxon>
        <taxon>Viridiplantae</taxon>
        <taxon>Streptophyta</taxon>
        <taxon>Embryophyta</taxon>
        <taxon>Bryophyta</taxon>
        <taxon>Bryophytina</taxon>
        <taxon>Bryopsida</taxon>
        <taxon>Funariidae</taxon>
        <taxon>Funariales</taxon>
        <taxon>Funariaceae</taxon>
        <taxon>Physcomitrium</taxon>
    </lineage>
</organism>